<dbReference type="PANTHER" id="PTHR47961:SF10">
    <property type="entry name" value="ATP-DEPENDENT DNA HELICASE HEL308"/>
    <property type="match status" value="1"/>
</dbReference>
<reference evidence="6 7" key="1">
    <citation type="journal article" date="2022" name="Int. J. Syst. Evol. Microbiol.">
        <title>Neobacillus kokaensis sp. nov., isolated from soil.</title>
        <authorList>
            <person name="Yuki K."/>
            <person name="Matsubara H."/>
            <person name="Yamaguchi S."/>
        </authorList>
    </citation>
    <scope>NUCLEOTIDE SEQUENCE [LARGE SCALE GENOMIC DNA]</scope>
    <source>
        <strain evidence="6 7">LOB 377</strain>
    </source>
</reference>
<dbReference type="PANTHER" id="PTHR47961">
    <property type="entry name" value="DNA POLYMERASE THETA, PUTATIVE (AFU_ORTHOLOGUE AFUA_1G05260)-RELATED"/>
    <property type="match status" value="1"/>
</dbReference>
<dbReference type="SUPFAM" id="SSF52540">
    <property type="entry name" value="P-loop containing nucleoside triphosphate hydrolases"/>
    <property type="match status" value="1"/>
</dbReference>
<dbReference type="InterPro" id="IPR027417">
    <property type="entry name" value="P-loop_NTPase"/>
</dbReference>
<name>A0ABQ3MVE2_9BACI</name>
<comment type="caution">
    <text evidence="6">The sequence shown here is derived from an EMBL/GenBank/DDBJ whole genome shotgun (WGS) entry which is preliminary data.</text>
</comment>
<sequence length="739" mass="86569">MRVNNDNYVLINNLIEQLKKEKKLTFKQYKILLEKAYPLLSSKEDNIYNLGLSVICHVAESKPKDTFIQQLLYDCIVASRVFLYSDMYEKMEKDFKENISTSFMDLLSKEFYTLDTETVLTRDQKRLFDDFQAHRRLVVSAPTSFGKSRIISEIIAHNTYRNIAIILPTIALLNETYHKFKGYDYLFDYNFIISMAQPVTEEKNIFILTPEKMDMILDQYPNLEIDFFTMDEIYKIQDDSDRSPIFTHCLYRLTKKRADFYLIGPYFDGFSKEFLKQTGAVFRKYNAEIVQKDTIDIHSLPYNESYTIENMTFKRRKDKDINLFNVLKSLNGQSLVYLGQRGRVEGKAKKISQSRDRKYDTDLISYIKENIHSEWSLAEFLEKGVAFHHSAIPKHIQTEIVEAFNNDRIDVLVCTSTLTEGVNTSAKNVIIYDNFKGKSDSFLSGFDVKNIKGRAGRFLSHFLGRVILLEKVTEEKDKGTIEFSYYDNEELETEATIQIDKEDLVGKNLERRNIAESELNRQKIPFHIIKANKFIPVYNQVQFINYLRNNQLLLSTMIFKGSLPNKSQLSTMVGLCHQYLFNDRDATDRTISIGNLQRLTNFYIYRSPLIKELIREQDGKQIDTKVRTTFYLISHYFEFALPRYLTIFENLFNFVYEEKYKRKEGINLKPLITKLEFGYISKHQIALKEAGVPVNIISKISDRFTDCENIDDIRLKISLDAKVLQGLSSFEIKILKKYI</sequence>
<accession>A0ABQ3MVE2</accession>
<evidence type="ECO:0000256" key="3">
    <source>
        <dbReference type="ARBA" id="ARBA00022806"/>
    </source>
</evidence>
<dbReference type="PROSITE" id="PS51194">
    <property type="entry name" value="HELICASE_CTER"/>
    <property type="match status" value="1"/>
</dbReference>
<dbReference type="InterPro" id="IPR011545">
    <property type="entry name" value="DEAD/DEAH_box_helicase_dom"/>
</dbReference>
<dbReference type="SMART" id="SM00490">
    <property type="entry name" value="HELICc"/>
    <property type="match status" value="1"/>
</dbReference>
<evidence type="ECO:0000256" key="4">
    <source>
        <dbReference type="ARBA" id="ARBA00022840"/>
    </source>
</evidence>
<evidence type="ECO:0000256" key="1">
    <source>
        <dbReference type="ARBA" id="ARBA00022741"/>
    </source>
</evidence>
<dbReference type="InterPro" id="IPR050474">
    <property type="entry name" value="Hel308_SKI2-like"/>
</dbReference>
<gene>
    <name evidence="6" type="ORF">AM1BK_01870</name>
</gene>
<dbReference type="SMART" id="SM00487">
    <property type="entry name" value="DEXDc"/>
    <property type="match status" value="1"/>
</dbReference>
<dbReference type="Pfam" id="PF00270">
    <property type="entry name" value="DEAD"/>
    <property type="match status" value="1"/>
</dbReference>
<organism evidence="6 7">
    <name type="scientific">Neobacillus kokaensis</name>
    <dbReference type="NCBI Taxonomy" id="2759023"/>
    <lineage>
        <taxon>Bacteria</taxon>
        <taxon>Bacillati</taxon>
        <taxon>Bacillota</taxon>
        <taxon>Bacilli</taxon>
        <taxon>Bacillales</taxon>
        <taxon>Bacillaceae</taxon>
        <taxon>Neobacillus</taxon>
    </lineage>
</organism>
<dbReference type="Proteomes" id="UP000637074">
    <property type="component" value="Unassembled WGS sequence"/>
</dbReference>
<evidence type="ECO:0000256" key="2">
    <source>
        <dbReference type="ARBA" id="ARBA00022801"/>
    </source>
</evidence>
<protein>
    <recommendedName>
        <fullName evidence="5">Helicase C-terminal domain-containing protein</fullName>
    </recommendedName>
</protein>
<keyword evidence="2" id="KW-0378">Hydrolase</keyword>
<keyword evidence="1" id="KW-0547">Nucleotide-binding</keyword>
<dbReference type="InterPro" id="IPR001650">
    <property type="entry name" value="Helicase_C-like"/>
</dbReference>
<keyword evidence="3" id="KW-0347">Helicase</keyword>
<evidence type="ECO:0000313" key="6">
    <source>
        <dbReference type="EMBL" id="GHH96644.1"/>
    </source>
</evidence>
<proteinExistence type="predicted"/>
<keyword evidence="4" id="KW-0067">ATP-binding</keyword>
<dbReference type="InterPro" id="IPR014001">
    <property type="entry name" value="Helicase_ATP-bd"/>
</dbReference>
<dbReference type="RefSeq" id="WP_191268795.1">
    <property type="nucleotide sequence ID" value="NZ_BNDS01000001.1"/>
</dbReference>
<evidence type="ECO:0000313" key="7">
    <source>
        <dbReference type="Proteomes" id="UP000637074"/>
    </source>
</evidence>
<evidence type="ECO:0000259" key="5">
    <source>
        <dbReference type="PROSITE" id="PS51194"/>
    </source>
</evidence>
<keyword evidence="7" id="KW-1185">Reference proteome</keyword>
<feature type="domain" description="Helicase C-terminal" evidence="5">
    <location>
        <begin position="322"/>
        <end position="520"/>
    </location>
</feature>
<dbReference type="Gene3D" id="3.40.50.300">
    <property type="entry name" value="P-loop containing nucleotide triphosphate hydrolases"/>
    <property type="match status" value="2"/>
</dbReference>
<dbReference type="Pfam" id="PF00271">
    <property type="entry name" value="Helicase_C"/>
    <property type="match status" value="1"/>
</dbReference>
<dbReference type="EMBL" id="BNDS01000001">
    <property type="protein sequence ID" value="GHH96644.1"/>
    <property type="molecule type" value="Genomic_DNA"/>
</dbReference>